<dbReference type="Proteomes" id="UP001589734">
    <property type="component" value="Unassembled WGS sequence"/>
</dbReference>
<evidence type="ECO:0000313" key="3">
    <source>
        <dbReference type="Proteomes" id="UP001589734"/>
    </source>
</evidence>
<keyword evidence="1" id="KW-0812">Transmembrane</keyword>
<accession>A0ABV6BZY1</accession>
<sequence>MAQIQIMNLYNHTLNWITGELFEAYFIVNFGVITIIGGILFGKFGSTLNAKGLIVPLIVVGIIYAAIGFSMIVANNNRLISYKQDFEKDHHAFVKTEKKRVEDFQIGYTISKIVAAVFFPLTLLIFWFSKSSTLQGLGLGLALFALAGLIVDYFSQERANTYYKIIVKELDDIKN</sequence>
<keyword evidence="1" id="KW-1133">Transmembrane helix</keyword>
<protein>
    <recommendedName>
        <fullName evidence="4">DUF3278 domain-containing protein</fullName>
    </recommendedName>
</protein>
<evidence type="ECO:0008006" key="4">
    <source>
        <dbReference type="Google" id="ProtNLM"/>
    </source>
</evidence>
<evidence type="ECO:0000313" key="2">
    <source>
        <dbReference type="EMBL" id="MFC0079572.1"/>
    </source>
</evidence>
<reference evidence="2 3" key="1">
    <citation type="submission" date="2024-09" db="EMBL/GenBank/DDBJ databases">
        <authorList>
            <person name="Sun Q."/>
            <person name="Mori K."/>
        </authorList>
    </citation>
    <scope>NUCLEOTIDE SEQUENCE [LARGE SCALE GENOMIC DNA]</scope>
    <source>
        <strain evidence="2 3">CGMCC 1.12926</strain>
    </source>
</reference>
<feature type="transmembrane region" description="Helical" evidence="1">
    <location>
        <begin position="106"/>
        <end position="128"/>
    </location>
</feature>
<name>A0ABV6BZY1_9FLAO</name>
<feature type="transmembrane region" description="Helical" evidence="1">
    <location>
        <begin position="21"/>
        <end position="41"/>
    </location>
</feature>
<feature type="transmembrane region" description="Helical" evidence="1">
    <location>
        <begin position="134"/>
        <end position="154"/>
    </location>
</feature>
<dbReference type="EMBL" id="JBHLYW010000022">
    <property type="protein sequence ID" value="MFC0079572.1"/>
    <property type="molecule type" value="Genomic_DNA"/>
</dbReference>
<organism evidence="2 3">
    <name type="scientific">Flavobacterium procerum</name>
    <dbReference type="NCBI Taxonomy" id="1455569"/>
    <lineage>
        <taxon>Bacteria</taxon>
        <taxon>Pseudomonadati</taxon>
        <taxon>Bacteroidota</taxon>
        <taxon>Flavobacteriia</taxon>
        <taxon>Flavobacteriales</taxon>
        <taxon>Flavobacteriaceae</taxon>
        <taxon>Flavobacterium</taxon>
    </lineage>
</organism>
<comment type="caution">
    <text evidence="2">The sequence shown here is derived from an EMBL/GenBank/DDBJ whole genome shotgun (WGS) entry which is preliminary data.</text>
</comment>
<keyword evidence="1" id="KW-0472">Membrane</keyword>
<keyword evidence="3" id="KW-1185">Reference proteome</keyword>
<feature type="transmembrane region" description="Helical" evidence="1">
    <location>
        <begin position="53"/>
        <end position="74"/>
    </location>
</feature>
<proteinExistence type="predicted"/>
<gene>
    <name evidence="2" type="ORF">ACFFLS_21175</name>
</gene>
<evidence type="ECO:0000256" key="1">
    <source>
        <dbReference type="SAM" id="Phobius"/>
    </source>
</evidence>
<dbReference type="RefSeq" id="WP_379687239.1">
    <property type="nucleotide sequence ID" value="NZ_JBHLYW010000022.1"/>
</dbReference>